<sequence>MKKIDSHQHFWQYNPVKDAWITDDMSVIQRDFLPDDLLPLLQHNQIEGCVAVQADQSEAENNLLLGLAKNAPFVKGIVGWIDLRAENVDERLQYYKQFELMKGFRHVLQAEDASFMLTEEFKRGISKLAAYGFTYDILITNEQLKAANELVASFPNQKFVIDHLAKPGIKAGDIDIWAEDITTIARLKNVYCKVSGFSTEADWYHWTLDDVRPYLDVVFRQFGINRVMYGSDWPVSIVAGGYNRVIQSLETYMQQFNAQEQSLFWGENAAEFYNLKK</sequence>
<dbReference type="EMBL" id="BAABJI010000001">
    <property type="protein sequence ID" value="GAA4909431.1"/>
    <property type="molecule type" value="Genomic_DNA"/>
</dbReference>
<gene>
    <name evidence="3" type="ORF">GCM10023313_10620</name>
</gene>
<evidence type="ECO:0000313" key="4">
    <source>
        <dbReference type="Proteomes" id="UP001501436"/>
    </source>
</evidence>
<accession>A0ABP9FRA6</accession>
<evidence type="ECO:0000313" key="3">
    <source>
        <dbReference type="EMBL" id="GAA4909431.1"/>
    </source>
</evidence>
<evidence type="ECO:0000259" key="2">
    <source>
        <dbReference type="Pfam" id="PF04909"/>
    </source>
</evidence>
<dbReference type="SUPFAM" id="SSF51556">
    <property type="entry name" value="Metallo-dependent hydrolases"/>
    <property type="match status" value="1"/>
</dbReference>
<dbReference type="RefSeq" id="WP_345329900.1">
    <property type="nucleotide sequence ID" value="NZ_BAABJI010000001.1"/>
</dbReference>
<comment type="similarity">
    <text evidence="1">Belongs to the metallo-dependent hydrolases superfamily.</text>
</comment>
<proteinExistence type="inferred from homology"/>
<dbReference type="Proteomes" id="UP001501436">
    <property type="component" value="Unassembled WGS sequence"/>
</dbReference>
<protein>
    <submittedName>
        <fullName evidence="3">Amidohydrolase family protein</fullName>
    </submittedName>
</protein>
<name>A0ABP9FRA6_9SPHI</name>
<comment type="caution">
    <text evidence="3">The sequence shown here is derived from an EMBL/GenBank/DDBJ whole genome shotgun (WGS) entry which is preliminary data.</text>
</comment>
<dbReference type="PANTHER" id="PTHR43569">
    <property type="entry name" value="AMIDOHYDROLASE"/>
    <property type="match status" value="1"/>
</dbReference>
<keyword evidence="4" id="KW-1185">Reference proteome</keyword>
<dbReference type="Gene3D" id="3.20.20.140">
    <property type="entry name" value="Metal-dependent hydrolases"/>
    <property type="match status" value="1"/>
</dbReference>
<reference evidence="4" key="1">
    <citation type="journal article" date="2019" name="Int. J. Syst. Evol. Microbiol.">
        <title>The Global Catalogue of Microorganisms (GCM) 10K type strain sequencing project: providing services to taxonomists for standard genome sequencing and annotation.</title>
        <authorList>
            <consortium name="The Broad Institute Genomics Platform"/>
            <consortium name="The Broad Institute Genome Sequencing Center for Infectious Disease"/>
            <person name="Wu L."/>
            <person name="Ma J."/>
        </authorList>
    </citation>
    <scope>NUCLEOTIDE SEQUENCE [LARGE SCALE GENOMIC DNA]</scope>
    <source>
        <strain evidence="4">JCM 18283</strain>
    </source>
</reference>
<feature type="domain" description="Amidohydrolase-related" evidence="2">
    <location>
        <begin position="4"/>
        <end position="275"/>
    </location>
</feature>
<dbReference type="InterPro" id="IPR006680">
    <property type="entry name" value="Amidohydro-rel"/>
</dbReference>
<dbReference type="InterPro" id="IPR032466">
    <property type="entry name" value="Metal_Hydrolase"/>
</dbReference>
<dbReference type="InterPro" id="IPR052350">
    <property type="entry name" value="Metallo-dep_Lactonases"/>
</dbReference>
<evidence type="ECO:0000256" key="1">
    <source>
        <dbReference type="ARBA" id="ARBA00038310"/>
    </source>
</evidence>
<organism evidence="3 4">
    <name type="scientific">Mucilaginibacter defluvii</name>
    <dbReference type="NCBI Taxonomy" id="1196019"/>
    <lineage>
        <taxon>Bacteria</taxon>
        <taxon>Pseudomonadati</taxon>
        <taxon>Bacteroidota</taxon>
        <taxon>Sphingobacteriia</taxon>
        <taxon>Sphingobacteriales</taxon>
        <taxon>Sphingobacteriaceae</taxon>
        <taxon>Mucilaginibacter</taxon>
    </lineage>
</organism>
<dbReference type="Pfam" id="PF04909">
    <property type="entry name" value="Amidohydro_2"/>
    <property type="match status" value="1"/>
</dbReference>
<dbReference type="PANTHER" id="PTHR43569:SF2">
    <property type="entry name" value="AMIDOHYDROLASE-RELATED DOMAIN-CONTAINING PROTEIN"/>
    <property type="match status" value="1"/>
</dbReference>